<evidence type="ECO:0000313" key="5">
    <source>
        <dbReference type="Proteomes" id="UP000318681"/>
    </source>
</evidence>
<protein>
    <submittedName>
        <fullName evidence="4">Response regulator transcription factor</fullName>
    </submittedName>
</protein>
<dbReference type="EMBL" id="VNIM01000179">
    <property type="protein sequence ID" value="TVV69745.1"/>
    <property type="molecule type" value="Genomic_DNA"/>
</dbReference>
<dbReference type="Gene3D" id="1.10.10.10">
    <property type="entry name" value="Winged helix-like DNA-binding domain superfamily/Winged helix DNA-binding domain"/>
    <property type="match status" value="1"/>
</dbReference>
<sequence length="252" mass="28413">MSEIIDIVNGSAPAQGYGFAGRSHATDLNGLLVSDGSRLEIRSIEKRIPMEFGVYTCSTVNLKRDIRYIIGNNQFVFFDNTNNKSNVFSLIKETRSLSIKGLSIVAFSSNDERSIINNLEWGADECIIYSMSDAQIEARLFSHYRSKDKFDFLEKNGIIFSLNGLIINGVSVNLSNMEMSLFKIFLYRIGEILSREELCLAVWGKDKESVGRSLDVHISKLRDKAFIVPKTNLRLVSVYGSGYKLQMYDLAD</sequence>
<dbReference type="CDD" id="cd00383">
    <property type="entry name" value="trans_reg_C"/>
    <property type="match status" value="1"/>
</dbReference>
<feature type="DNA-binding region" description="OmpR/PhoB-type" evidence="2">
    <location>
        <begin position="147"/>
        <end position="247"/>
    </location>
</feature>
<dbReference type="GO" id="GO:0006355">
    <property type="term" value="P:regulation of DNA-templated transcription"/>
    <property type="evidence" value="ECO:0007669"/>
    <property type="project" value="InterPro"/>
</dbReference>
<name>A0A558QRI2_9SPHN</name>
<dbReference type="GO" id="GO:0003677">
    <property type="term" value="F:DNA binding"/>
    <property type="evidence" value="ECO:0007669"/>
    <property type="project" value="UniProtKB-UniRule"/>
</dbReference>
<accession>A0A558QRI2</accession>
<dbReference type="InterPro" id="IPR036388">
    <property type="entry name" value="WH-like_DNA-bd_sf"/>
</dbReference>
<dbReference type="SUPFAM" id="SSF46894">
    <property type="entry name" value="C-terminal effector domain of the bipartite response regulators"/>
    <property type="match status" value="1"/>
</dbReference>
<evidence type="ECO:0000259" key="3">
    <source>
        <dbReference type="PROSITE" id="PS51755"/>
    </source>
</evidence>
<gene>
    <name evidence="4" type="ORF">FOY91_20930</name>
</gene>
<keyword evidence="5" id="KW-1185">Reference proteome</keyword>
<dbReference type="InterPro" id="IPR016032">
    <property type="entry name" value="Sig_transdc_resp-reg_C-effctor"/>
</dbReference>
<keyword evidence="1 2" id="KW-0238">DNA-binding</keyword>
<comment type="caution">
    <text evidence="4">The sequence shown here is derived from an EMBL/GenBank/DDBJ whole genome shotgun (WGS) entry which is preliminary data.</text>
</comment>
<evidence type="ECO:0000256" key="2">
    <source>
        <dbReference type="PROSITE-ProRule" id="PRU01091"/>
    </source>
</evidence>
<proteinExistence type="predicted"/>
<dbReference type="GO" id="GO:0000160">
    <property type="term" value="P:phosphorelay signal transduction system"/>
    <property type="evidence" value="ECO:0007669"/>
    <property type="project" value="InterPro"/>
</dbReference>
<dbReference type="Pfam" id="PF00486">
    <property type="entry name" value="Trans_reg_C"/>
    <property type="match status" value="1"/>
</dbReference>
<evidence type="ECO:0000256" key="1">
    <source>
        <dbReference type="ARBA" id="ARBA00023125"/>
    </source>
</evidence>
<dbReference type="SMART" id="SM00862">
    <property type="entry name" value="Trans_reg_C"/>
    <property type="match status" value="1"/>
</dbReference>
<dbReference type="InterPro" id="IPR001867">
    <property type="entry name" value="OmpR/PhoB-type_DNA-bd"/>
</dbReference>
<evidence type="ECO:0000313" key="4">
    <source>
        <dbReference type="EMBL" id="TVV69745.1"/>
    </source>
</evidence>
<dbReference type="OrthoDB" id="9802426at2"/>
<feature type="domain" description="OmpR/PhoB-type" evidence="3">
    <location>
        <begin position="147"/>
        <end position="247"/>
    </location>
</feature>
<reference evidence="4 5" key="1">
    <citation type="submission" date="2019-07" db="EMBL/GenBank/DDBJ databases">
        <title>Sphingomonas solaris sp. nov., isolated from a solar panel from Boston, Massachusetts.</title>
        <authorList>
            <person name="Tanner K."/>
            <person name="Pascual J."/>
            <person name="Mancuso C."/>
            <person name="Pereto J."/>
            <person name="Khalil A."/>
            <person name="Vilanova C."/>
        </authorList>
    </citation>
    <scope>NUCLEOTIDE SEQUENCE [LARGE SCALE GENOMIC DNA]</scope>
    <source>
        <strain evidence="4 5">R4DWN</strain>
    </source>
</reference>
<dbReference type="PROSITE" id="PS51755">
    <property type="entry name" value="OMPR_PHOB"/>
    <property type="match status" value="1"/>
</dbReference>
<dbReference type="RefSeq" id="WP_145155949.1">
    <property type="nucleotide sequence ID" value="NZ_VNIM01000179.1"/>
</dbReference>
<dbReference type="AlphaFoldDB" id="A0A558QRI2"/>
<organism evidence="4 5">
    <name type="scientific">Alterirhizorhabdus solaris</name>
    <dbReference type="NCBI Taxonomy" id="2529389"/>
    <lineage>
        <taxon>Bacteria</taxon>
        <taxon>Pseudomonadati</taxon>
        <taxon>Pseudomonadota</taxon>
        <taxon>Alphaproteobacteria</taxon>
        <taxon>Sphingomonadales</taxon>
        <taxon>Rhizorhabdaceae</taxon>
        <taxon>Alterirhizorhabdus</taxon>
    </lineage>
</organism>
<dbReference type="Proteomes" id="UP000318681">
    <property type="component" value="Unassembled WGS sequence"/>
</dbReference>